<reference evidence="1 2" key="1">
    <citation type="submission" date="2015-04" db="EMBL/GenBank/DDBJ databases">
        <authorList>
            <person name="Syromyatnikov M.Y."/>
            <person name="Popov V.N."/>
        </authorList>
    </citation>
    <scope>NUCLEOTIDE SEQUENCE [LARGE SCALE GENOMIC DNA]</scope>
</reference>
<gene>
    <name evidence="1" type="ORF">CLUMA_CG005679</name>
</gene>
<name>A0A1J1HXP3_9DIPT</name>
<evidence type="ECO:0000313" key="2">
    <source>
        <dbReference type="Proteomes" id="UP000183832"/>
    </source>
</evidence>
<proteinExistence type="predicted"/>
<evidence type="ECO:0000313" key="1">
    <source>
        <dbReference type="EMBL" id="CRK92108.1"/>
    </source>
</evidence>
<dbReference type="EMBL" id="CVRI01000023">
    <property type="protein sequence ID" value="CRK92108.1"/>
    <property type="molecule type" value="Genomic_DNA"/>
</dbReference>
<protein>
    <submittedName>
        <fullName evidence="1">CLUMA_CG005679, isoform A</fullName>
    </submittedName>
</protein>
<accession>A0A1J1HXP3</accession>
<keyword evidence="2" id="KW-1185">Reference proteome</keyword>
<organism evidence="1 2">
    <name type="scientific">Clunio marinus</name>
    <dbReference type="NCBI Taxonomy" id="568069"/>
    <lineage>
        <taxon>Eukaryota</taxon>
        <taxon>Metazoa</taxon>
        <taxon>Ecdysozoa</taxon>
        <taxon>Arthropoda</taxon>
        <taxon>Hexapoda</taxon>
        <taxon>Insecta</taxon>
        <taxon>Pterygota</taxon>
        <taxon>Neoptera</taxon>
        <taxon>Endopterygota</taxon>
        <taxon>Diptera</taxon>
        <taxon>Nematocera</taxon>
        <taxon>Chironomoidea</taxon>
        <taxon>Chironomidae</taxon>
        <taxon>Clunio</taxon>
    </lineage>
</organism>
<dbReference type="Proteomes" id="UP000183832">
    <property type="component" value="Unassembled WGS sequence"/>
</dbReference>
<sequence length="59" mass="6946">MIMTLRIINTSMIKFPLPLACWHLESSIWKADEINSIFTLIPEQCRIESEKEGRRVIDK</sequence>
<dbReference type="AlphaFoldDB" id="A0A1J1HXP3"/>